<dbReference type="CDD" id="cd01948">
    <property type="entry name" value="EAL"/>
    <property type="match status" value="1"/>
</dbReference>
<dbReference type="InterPro" id="IPR035919">
    <property type="entry name" value="EAL_sf"/>
</dbReference>
<evidence type="ECO:0000259" key="5">
    <source>
        <dbReference type="PROSITE" id="PS50887"/>
    </source>
</evidence>
<protein>
    <recommendedName>
        <fullName evidence="1">cyclic-guanylate-specific phosphodiesterase</fullName>
        <ecNumber evidence="1">3.1.4.52</ecNumber>
    </recommendedName>
</protein>
<dbReference type="PATRIC" id="fig|106634.4.peg.121"/>
<dbReference type="PANTHER" id="PTHR44757">
    <property type="entry name" value="DIGUANYLATE CYCLASE DGCP"/>
    <property type="match status" value="1"/>
</dbReference>
<dbReference type="SMART" id="SM00091">
    <property type="entry name" value="PAS"/>
    <property type="match status" value="2"/>
</dbReference>
<dbReference type="Pfam" id="PF00563">
    <property type="entry name" value="EAL"/>
    <property type="match status" value="1"/>
</dbReference>
<dbReference type="InterPro" id="IPR000160">
    <property type="entry name" value="GGDEF_dom"/>
</dbReference>
<dbReference type="STRING" id="106634.TVD_00595"/>
<feature type="coiled-coil region" evidence="3">
    <location>
        <begin position="447"/>
        <end position="474"/>
    </location>
</feature>
<dbReference type="SUPFAM" id="SSF55073">
    <property type="entry name" value="Nucleotide cyclase"/>
    <property type="match status" value="1"/>
</dbReference>
<keyword evidence="2" id="KW-0973">c-di-GMP</keyword>
<dbReference type="OrthoDB" id="5603059at2"/>
<dbReference type="CDD" id="cd00130">
    <property type="entry name" value="PAS"/>
    <property type="match status" value="1"/>
</dbReference>
<dbReference type="SMART" id="SM00267">
    <property type="entry name" value="GGDEF"/>
    <property type="match status" value="1"/>
</dbReference>
<dbReference type="SUPFAM" id="SSF141868">
    <property type="entry name" value="EAL domain-like"/>
    <property type="match status" value="1"/>
</dbReference>
<dbReference type="Gene3D" id="3.20.20.450">
    <property type="entry name" value="EAL domain"/>
    <property type="match status" value="1"/>
</dbReference>
<dbReference type="PANTHER" id="PTHR44757:SF2">
    <property type="entry name" value="BIOFILM ARCHITECTURE MAINTENANCE PROTEIN MBAA"/>
    <property type="match status" value="1"/>
</dbReference>
<dbReference type="RefSeq" id="WP_047250528.1">
    <property type="nucleotide sequence ID" value="NZ_CP011367.1"/>
</dbReference>
<dbReference type="InterPro" id="IPR043128">
    <property type="entry name" value="Rev_trsase/Diguanyl_cyclase"/>
</dbReference>
<dbReference type="InterPro" id="IPR052155">
    <property type="entry name" value="Biofilm_reg_signaling"/>
</dbReference>
<dbReference type="Pfam" id="PF00990">
    <property type="entry name" value="GGDEF"/>
    <property type="match status" value="1"/>
</dbReference>
<dbReference type="SMART" id="SM00052">
    <property type="entry name" value="EAL"/>
    <property type="match status" value="1"/>
</dbReference>
<dbReference type="InterPro" id="IPR001633">
    <property type="entry name" value="EAL_dom"/>
</dbReference>
<evidence type="ECO:0000259" key="4">
    <source>
        <dbReference type="PROSITE" id="PS50883"/>
    </source>
</evidence>
<evidence type="ECO:0000256" key="3">
    <source>
        <dbReference type="SAM" id="Coils"/>
    </source>
</evidence>
<dbReference type="PROSITE" id="PS50883">
    <property type="entry name" value="EAL"/>
    <property type="match status" value="1"/>
</dbReference>
<dbReference type="PROSITE" id="PS50887">
    <property type="entry name" value="GGDEF"/>
    <property type="match status" value="1"/>
</dbReference>
<gene>
    <name evidence="6" type="ORF">TVD_00595</name>
</gene>
<evidence type="ECO:0000256" key="1">
    <source>
        <dbReference type="ARBA" id="ARBA00012282"/>
    </source>
</evidence>
<dbReference type="InterPro" id="IPR029787">
    <property type="entry name" value="Nucleotide_cyclase"/>
</dbReference>
<dbReference type="Proteomes" id="UP000064201">
    <property type="component" value="Chromosome"/>
</dbReference>
<dbReference type="SUPFAM" id="SSF55785">
    <property type="entry name" value="PYP-like sensor domain (PAS domain)"/>
    <property type="match status" value="2"/>
</dbReference>
<dbReference type="Pfam" id="PF13188">
    <property type="entry name" value="PAS_8"/>
    <property type="match status" value="1"/>
</dbReference>
<sequence>MTYALESVRSPAPINLVNALGEAVLFVATDGHVRYANPAAERLFGATACSLDGCDLTTRITPRDSAFDLIARLRESTLADGLIPRRDPVEILCEDGQTRSALLDIGSCQHPHENVQFVVLREPHTDQPYDTPEQVEHLREAIDLLTRQVQERMRAEQALQDSHRRLLAAQRVARIGHWDLDLVTDELQLSPEASVLFGHDDRPRSMTREALIEATHPDDRAALSFALLRLANGETPRFSIRHRLLLPNGEERYMLAEGERAGDTPGRILGIHQDLTDREKTEQALFKLVNFDALTGLPNRTGLRTRLRAALEDAERQGESLAVLLLDIDRFTSINSTLGHDAGDALLRAFAQRLQNLLRPRDTLARLAADEFAVVLTEIDNLEQAKERANAILQHCSEPFAVSGGQHVATSSIGVSLFPQDAHGKDDLLRHATGALHEAKNLGGHTYRFYTQELNSLAREQLELEQALRAAIRQQEFELHYQPQTGLNRGDTVGVEALIRWHHPERGMVSPGDFIPLAEKTGLIVPIGDWVLRTATRQLAEWDRLGLPPLRLAINLSARQFADPELPERILETLQAAGLAPERLEVEITESVLVEDIDAAAAMLQRLVHLGVSVAIDDFGTGQSSLRYLRRLPLTTLKIDREFTWGIGNDPDDEAITRAIIGLAKTLKLRVLAEGVETEQQHAFLREMGCDEVQGFLLGRPMPATQLEHEWQKRARTPG</sequence>
<keyword evidence="3" id="KW-0175">Coiled coil</keyword>
<dbReference type="CDD" id="cd01949">
    <property type="entry name" value="GGDEF"/>
    <property type="match status" value="1"/>
</dbReference>
<name>A0A0G3G514_9GAMM</name>
<feature type="domain" description="GGDEF" evidence="5">
    <location>
        <begin position="319"/>
        <end position="452"/>
    </location>
</feature>
<dbReference type="GO" id="GO:0071111">
    <property type="term" value="F:cyclic-guanylate-specific phosphodiesterase activity"/>
    <property type="evidence" value="ECO:0007669"/>
    <property type="project" value="UniProtKB-EC"/>
</dbReference>
<evidence type="ECO:0000256" key="2">
    <source>
        <dbReference type="ARBA" id="ARBA00022636"/>
    </source>
</evidence>
<dbReference type="KEGG" id="tvr:TVD_00595"/>
<dbReference type="Gene3D" id="3.30.70.270">
    <property type="match status" value="1"/>
</dbReference>
<dbReference type="InterPro" id="IPR035965">
    <property type="entry name" value="PAS-like_dom_sf"/>
</dbReference>
<dbReference type="EC" id="3.1.4.52" evidence="1"/>
<dbReference type="Gene3D" id="3.30.450.20">
    <property type="entry name" value="PAS domain"/>
    <property type="match status" value="2"/>
</dbReference>
<accession>A0A0G3G514</accession>
<feature type="domain" description="EAL" evidence="4">
    <location>
        <begin position="461"/>
        <end position="715"/>
    </location>
</feature>
<organism evidence="6 7">
    <name type="scientific">Thioalkalivibrio versutus</name>
    <dbReference type="NCBI Taxonomy" id="106634"/>
    <lineage>
        <taxon>Bacteria</taxon>
        <taxon>Pseudomonadati</taxon>
        <taxon>Pseudomonadota</taxon>
        <taxon>Gammaproteobacteria</taxon>
        <taxon>Chromatiales</taxon>
        <taxon>Ectothiorhodospiraceae</taxon>
        <taxon>Thioalkalivibrio</taxon>
    </lineage>
</organism>
<dbReference type="AlphaFoldDB" id="A0A0G3G514"/>
<dbReference type="EMBL" id="CP011367">
    <property type="protein sequence ID" value="AKJ93951.1"/>
    <property type="molecule type" value="Genomic_DNA"/>
</dbReference>
<evidence type="ECO:0000313" key="7">
    <source>
        <dbReference type="Proteomes" id="UP000064201"/>
    </source>
</evidence>
<keyword evidence="7" id="KW-1185">Reference proteome</keyword>
<evidence type="ECO:0000313" key="6">
    <source>
        <dbReference type="EMBL" id="AKJ93951.1"/>
    </source>
</evidence>
<reference evidence="6 7" key="1">
    <citation type="submission" date="2015-04" db="EMBL/GenBank/DDBJ databases">
        <title>Complete Sequence for the Genome of the Thioalkalivibrio versutus D301.</title>
        <authorList>
            <person name="Mu T."/>
            <person name="Zhou J."/>
            <person name="Xu X."/>
        </authorList>
    </citation>
    <scope>NUCLEOTIDE SEQUENCE [LARGE SCALE GENOMIC DNA]</scope>
    <source>
        <strain evidence="6 7">D301</strain>
    </source>
</reference>
<proteinExistence type="predicted"/>
<dbReference type="FunFam" id="3.20.20.450:FF:000001">
    <property type="entry name" value="Cyclic di-GMP phosphodiesterase yahA"/>
    <property type="match status" value="1"/>
</dbReference>
<dbReference type="InterPro" id="IPR000014">
    <property type="entry name" value="PAS"/>
</dbReference>
<dbReference type="NCBIfam" id="TIGR00254">
    <property type="entry name" value="GGDEF"/>
    <property type="match status" value="1"/>
</dbReference>